<evidence type="ECO:0000256" key="5">
    <source>
        <dbReference type="ARBA" id="ARBA00023136"/>
    </source>
</evidence>
<evidence type="ECO:0000313" key="8">
    <source>
        <dbReference type="EMBL" id="EED92418.1"/>
    </source>
</evidence>
<feature type="region of interest" description="Disordered" evidence="6">
    <location>
        <begin position="224"/>
        <end position="259"/>
    </location>
</feature>
<evidence type="ECO:0000256" key="2">
    <source>
        <dbReference type="ARBA" id="ARBA00006824"/>
    </source>
</evidence>
<evidence type="ECO:0000256" key="1">
    <source>
        <dbReference type="ARBA" id="ARBA00004141"/>
    </source>
</evidence>
<keyword evidence="5" id="KW-0472">Membrane</keyword>
<proteinExistence type="inferred from homology"/>
<dbReference type="PANTHER" id="PTHR11266:SF80">
    <property type="entry name" value="PEROXISOMAL MEMBRANE PROTEIN 2"/>
    <property type="match status" value="1"/>
</dbReference>
<feature type="chain" id="PRO_5002869641" evidence="7">
    <location>
        <begin position="26"/>
        <end position="417"/>
    </location>
</feature>
<comment type="subcellular location">
    <subcellularLocation>
        <location evidence="1">Membrane</location>
        <topology evidence="1">Multi-pass membrane protein</topology>
    </subcellularLocation>
</comment>
<reference evidence="8 9" key="2">
    <citation type="journal article" date="2008" name="Nature">
        <title>The Phaeodactylum genome reveals the evolutionary history of diatom genomes.</title>
        <authorList>
            <person name="Bowler C."/>
            <person name="Allen A.E."/>
            <person name="Badger J.H."/>
            <person name="Grimwood J."/>
            <person name="Jabbari K."/>
            <person name="Kuo A."/>
            <person name="Maheswari U."/>
            <person name="Martens C."/>
            <person name="Maumus F."/>
            <person name="Otillar R.P."/>
            <person name="Rayko E."/>
            <person name="Salamov A."/>
            <person name="Vandepoele K."/>
            <person name="Beszteri B."/>
            <person name="Gruber A."/>
            <person name="Heijde M."/>
            <person name="Katinka M."/>
            <person name="Mock T."/>
            <person name="Valentin K."/>
            <person name="Verret F."/>
            <person name="Berges J.A."/>
            <person name="Brownlee C."/>
            <person name="Cadoret J.P."/>
            <person name="Chiovitti A."/>
            <person name="Choi C.J."/>
            <person name="Coesel S."/>
            <person name="De Martino A."/>
            <person name="Detter J.C."/>
            <person name="Durkin C."/>
            <person name="Falciatore A."/>
            <person name="Fournet J."/>
            <person name="Haruta M."/>
            <person name="Huysman M.J."/>
            <person name="Jenkins B.D."/>
            <person name="Jiroutova K."/>
            <person name="Jorgensen R.E."/>
            <person name="Joubert Y."/>
            <person name="Kaplan A."/>
            <person name="Kroger N."/>
            <person name="Kroth P.G."/>
            <person name="La Roche J."/>
            <person name="Lindquist E."/>
            <person name="Lommer M."/>
            <person name="Martin-Jezequel V."/>
            <person name="Lopez P.J."/>
            <person name="Lucas S."/>
            <person name="Mangogna M."/>
            <person name="McGinnis K."/>
            <person name="Medlin L.K."/>
            <person name="Montsant A."/>
            <person name="Oudot-Le Secq M.P."/>
            <person name="Napoli C."/>
            <person name="Obornik M."/>
            <person name="Parker M.S."/>
            <person name="Petit J.L."/>
            <person name="Porcel B.M."/>
            <person name="Poulsen N."/>
            <person name="Robison M."/>
            <person name="Rychlewski L."/>
            <person name="Rynearson T.A."/>
            <person name="Schmutz J."/>
            <person name="Shapiro H."/>
            <person name="Siaut M."/>
            <person name="Stanley M."/>
            <person name="Sussman M.R."/>
            <person name="Taylor A.R."/>
            <person name="Vardi A."/>
            <person name="von Dassow P."/>
            <person name="Vyverman W."/>
            <person name="Willis A."/>
            <person name="Wyrwicz L.S."/>
            <person name="Rokhsar D.S."/>
            <person name="Weissenbach J."/>
            <person name="Armbrust E.V."/>
            <person name="Green B.R."/>
            <person name="Van de Peer Y."/>
            <person name="Grigoriev I.V."/>
        </authorList>
    </citation>
    <scope>NUCLEOTIDE SEQUENCE [LARGE SCALE GENOMIC DNA]</scope>
    <source>
        <strain evidence="8 9">CCMP1335</strain>
    </source>
</reference>
<evidence type="ECO:0000313" key="9">
    <source>
        <dbReference type="Proteomes" id="UP000001449"/>
    </source>
</evidence>
<dbReference type="Pfam" id="PF04117">
    <property type="entry name" value="Mpv17_PMP22"/>
    <property type="match status" value="1"/>
</dbReference>
<gene>
    <name evidence="8" type="ORF">THAPSDRAFT_22694</name>
</gene>
<reference evidence="8 9" key="1">
    <citation type="journal article" date="2004" name="Science">
        <title>The genome of the diatom Thalassiosira pseudonana: ecology, evolution, and metabolism.</title>
        <authorList>
            <person name="Armbrust E.V."/>
            <person name="Berges J.A."/>
            <person name="Bowler C."/>
            <person name="Green B.R."/>
            <person name="Martinez D."/>
            <person name="Putnam N.H."/>
            <person name="Zhou S."/>
            <person name="Allen A.E."/>
            <person name="Apt K.E."/>
            <person name="Bechner M."/>
            <person name="Brzezinski M.A."/>
            <person name="Chaal B.K."/>
            <person name="Chiovitti A."/>
            <person name="Davis A.K."/>
            <person name="Demarest M.S."/>
            <person name="Detter J.C."/>
            <person name="Glavina T."/>
            <person name="Goodstein D."/>
            <person name="Hadi M.Z."/>
            <person name="Hellsten U."/>
            <person name="Hildebrand M."/>
            <person name="Jenkins B.D."/>
            <person name="Jurka J."/>
            <person name="Kapitonov V.V."/>
            <person name="Kroger N."/>
            <person name="Lau W.W."/>
            <person name="Lane T.W."/>
            <person name="Larimer F.W."/>
            <person name="Lippmeier J.C."/>
            <person name="Lucas S."/>
            <person name="Medina M."/>
            <person name="Montsant A."/>
            <person name="Obornik M."/>
            <person name="Parker M.S."/>
            <person name="Palenik B."/>
            <person name="Pazour G.J."/>
            <person name="Richardson P.M."/>
            <person name="Rynearson T.A."/>
            <person name="Saito M.A."/>
            <person name="Schwartz D.C."/>
            <person name="Thamatrakoln K."/>
            <person name="Valentin K."/>
            <person name="Vardi A."/>
            <person name="Wilkerson F.P."/>
            <person name="Rokhsar D.S."/>
        </authorList>
    </citation>
    <scope>NUCLEOTIDE SEQUENCE [LARGE SCALE GENOMIC DNA]</scope>
    <source>
        <strain evidence="8 9">CCMP1335</strain>
    </source>
</reference>
<dbReference type="RefSeq" id="XP_002290666.1">
    <property type="nucleotide sequence ID" value="XM_002290630.1"/>
</dbReference>
<evidence type="ECO:0000256" key="7">
    <source>
        <dbReference type="SAM" id="SignalP"/>
    </source>
</evidence>
<protein>
    <submittedName>
        <fullName evidence="8">Uncharacterized protein</fullName>
    </submittedName>
</protein>
<evidence type="ECO:0000256" key="6">
    <source>
        <dbReference type="SAM" id="MobiDB-lite"/>
    </source>
</evidence>
<sequence>MRSNLSLSSLLCLLLLAIDEVGVLAFSSARIHKSDGQHVVNTNTFRRQPLHSSVPSSSSVLHVATIDGSFFLNDDGFTNISPLASNEQQGEYTATKSAASLLRSYIGMALTGLLGNILLKRWAEQGIFSSYYPTTTDCTVADVASKRMGNMFGVALGAMVSLLAAFRKQAFGSSFRLFQSLSSWYLTQLEAAPLLTKCVTGGLIAYCGDYGAQWFEYKSSRSKKQKSGGGIASESTAASELVTNSPRAGGPTGKRAEPSSLSIHGTYDFRRGVARFLECLLISSPLMHYGYDLFERIVPVVGGTGISSSIAALSHVLADSVFLDGIFVGTGIVATGILEGNSLRKHVIPNLKNVYVPTLKASVMTSSALMPLQFLSFRFLPVQLRVLSVNAVDLIWTGVISFVSHSAGHEAQAQHAE</sequence>
<dbReference type="GO" id="GO:0016020">
    <property type="term" value="C:membrane"/>
    <property type="evidence" value="ECO:0007669"/>
    <property type="project" value="UniProtKB-SubCell"/>
</dbReference>
<keyword evidence="9" id="KW-1185">Reference proteome</keyword>
<keyword evidence="3" id="KW-0812">Transmembrane</keyword>
<comment type="similarity">
    <text evidence="2">Belongs to the peroxisomal membrane protein PXMP2/4 family.</text>
</comment>
<dbReference type="STRING" id="35128.B8C2N5"/>
<dbReference type="InParanoid" id="B8C2N5"/>
<evidence type="ECO:0000256" key="4">
    <source>
        <dbReference type="ARBA" id="ARBA00022989"/>
    </source>
</evidence>
<dbReference type="PaxDb" id="35128-Thaps22694"/>
<evidence type="ECO:0000256" key="3">
    <source>
        <dbReference type="ARBA" id="ARBA00022692"/>
    </source>
</evidence>
<dbReference type="GeneID" id="7446467"/>
<keyword evidence="7" id="KW-0732">Signal</keyword>
<dbReference type="AlphaFoldDB" id="B8C2N5"/>
<dbReference type="GO" id="GO:0005737">
    <property type="term" value="C:cytoplasm"/>
    <property type="evidence" value="ECO:0000318"/>
    <property type="project" value="GO_Central"/>
</dbReference>
<accession>B8C2N5</accession>
<dbReference type="EMBL" id="CM000642">
    <property type="protein sequence ID" value="EED92418.1"/>
    <property type="molecule type" value="Genomic_DNA"/>
</dbReference>
<dbReference type="PANTHER" id="PTHR11266">
    <property type="entry name" value="PEROXISOMAL MEMBRANE PROTEIN 2, PXMP2 MPV17"/>
    <property type="match status" value="1"/>
</dbReference>
<dbReference type="eggNOG" id="KOG1944">
    <property type="taxonomic scope" value="Eukaryota"/>
</dbReference>
<feature type="signal peptide" evidence="7">
    <location>
        <begin position="1"/>
        <end position="25"/>
    </location>
</feature>
<dbReference type="InterPro" id="IPR007248">
    <property type="entry name" value="Mpv17_PMP22"/>
</dbReference>
<dbReference type="Proteomes" id="UP000001449">
    <property type="component" value="Chromosome 5"/>
</dbReference>
<organism evidence="8 9">
    <name type="scientific">Thalassiosira pseudonana</name>
    <name type="common">Marine diatom</name>
    <name type="synonym">Cyclotella nana</name>
    <dbReference type="NCBI Taxonomy" id="35128"/>
    <lineage>
        <taxon>Eukaryota</taxon>
        <taxon>Sar</taxon>
        <taxon>Stramenopiles</taxon>
        <taxon>Ochrophyta</taxon>
        <taxon>Bacillariophyta</taxon>
        <taxon>Coscinodiscophyceae</taxon>
        <taxon>Thalassiosirophycidae</taxon>
        <taxon>Thalassiosirales</taxon>
        <taxon>Thalassiosiraceae</taxon>
        <taxon>Thalassiosira</taxon>
    </lineage>
</organism>
<keyword evidence="4" id="KW-1133">Transmembrane helix</keyword>
<dbReference type="KEGG" id="tps:THAPSDRAFT_22694"/>
<feature type="compositionally biased region" description="Polar residues" evidence="6">
    <location>
        <begin position="233"/>
        <end position="246"/>
    </location>
</feature>
<dbReference type="HOGENOM" id="CLU_659721_0_0_1"/>
<name>B8C2N5_THAPS</name>